<reference evidence="3" key="1">
    <citation type="submission" date="2020-11" db="EMBL/GenBank/DDBJ databases">
        <title>Isolation and identification of active actinomycetes.</title>
        <authorList>
            <person name="Yu B."/>
        </authorList>
    </citation>
    <scope>NUCLEOTIDE SEQUENCE</scope>
    <source>
        <strain evidence="3">NEAU-YB345</strain>
    </source>
</reference>
<feature type="region of interest" description="Disordered" evidence="1">
    <location>
        <begin position="1"/>
        <end position="21"/>
    </location>
</feature>
<dbReference type="AlphaFoldDB" id="A0A931BEY2"/>
<proteinExistence type="predicted"/>
<evidence type="ECO:0000313" key="5">
    <source>
        <dbReference type="Proteomes" id="UP000657385"/>
    </source>
</evidence>
<dbReference type="InterPro" id="IPR025959">
    <property type="entry name" value="Winged_HTH_dom"/>
</dbReference>
<gene>
    <name evidence="3" type="ORF">I2501_29710</name>
    <name evidence="4" type="ORF">I2501_33900</name>
</gene>
<comment type="caution">
    <text evidence="3">The sequence shown here is derived from an EMBL/GenBank/DDBJ whole genome shotgun (WGS) entry which is preliminary data.</text>
</comment>
<protein>
    <submittedName>
        <fullName evidence="3">Winged helix-turn-helix domain-containing protein</fullName>
    </submittedName>
</protein>
<evidence type="ECO:0000256" key="1">
    <source>
        <dbReference type="SAM" id="MobiDB-lite"/>
    </source>
</evidence>
<evidence type="ECO:0000313" key="4">
    <source>
        <dbReference type="EMBL" id="MBF9073021.1"/>
    </source>
</evidence>
<feature type="domain" description="Winged helix-turn helix" evidence="2">
    <location>
        <begin position="1"/>
        <end position="30"/>
    </location>
</feature>
<evidence type="ECO:0000259" key="2">
    <source>
        <dbReference type="Pfam" id="PF13592"/>
    </source>
</evidence>
<dbReference type="Pfam" id="PF13592">
    <property type="entry name" value="HTH_33"/>
    <property type="match status" value="1"/>
</dbReference>
<sequence>MLKSHGWSRQQPTPWAIERDDEAVKAWKQEI</sequence>
<dbReference type="EMBL" id="JADPRT010000019">
    <property type="protein sequence ID" value="MBF9073021.1"/>
    <property type="molecule type" value="Genomic_DNA"/>
</dbReference>
<evidence type="ECO:0000313" key="3">
    <source>
        <dbReference type="EMBL" id="MBF9072210.1"/>
    </source>
</evidence>
<dbReference type="EMBL" id="JADPRT010000015">
    <property type="protein sequence ID" value="MBF9072210.1"/>
    <property type="molecule type" value="Genomic_DNA"/>
</dbReference>
<dbReference type="Proteomes" id="UP000657385">
    <property type="component" value="Unassembled WGS sequence"/>
</dbReference>
<organism evidence="3 5">
    <name type="scientific">Streptacidiphilus fuscans</name>
    <dbReference type="NCBI Taxonomy" id="2789292"/>
    <lineage>
        <taxon>Bacteria</taxon>
        <taxon>Bacillati</taxon>
        <taxon>Actinomycetota</taxon>
        <taxon>Actinomycetes</taxon>
        <taxon>Kitasatosporales</taxon>
        <taxon>Streptomycetaceae</taxon>
        <taxon>Streptacidiphilus</taxon>
    </lineage>
</organism>
<keyword evidence="5" id="KW-1185">Reference proteome</keyword>
<accession>A0A931BEY2</accession>
<name>A0A931BEY2_9ACTN</name>